<feature type="compositionally biased region" description="Basic and acidic residues" evidence="6">
    <location>
        <begin position="542"/>
        <end position="558"/>
    </location>
</feature>
<dbReference type="InterPro" id="IPR014762">
    <property type="entry name" value="DNA_mismatch_repair_CS"/>
</dbReference>
<sequence>MTTPGKIRKLDEVVVNRIAAGEIIQRPANALKELIENSLDAGSTNITVSVKEGGLKLLQIQDNGSGINKEDMDIVCERFTTSKLQSFDDLQKLTTFGFRGEALASISHVAQLTITTKTAKEKCAYKAGYIDGVIKGPPVPCAGNQGTTITVENLFYNIATRRKALSDSKEEYSRIQEVVSRYAIHYPKTGFTLKKHGENRATVRTPNSSTKKENIKIIFGNDVARDLMEINVEERSYRFKAEIIITSPNYAMKRFTFLLFINNRLVESTAIKKAFESVYVTHLAKNSHPWCYLSLQIDPQNIDVNIHPTKHEVKFLHEGIIIGKISTVLNEEYAKSNKTRTFYIDPEPKKRKLDLEKVEKEILPPSQGDTKKLYPKNFVRVDHNSQKLEKFNFTSNSNNDSFEETRAKKRKLQEEEPVEKLKEKELILDKDESDTTVKIAEQKTILIDKDNEKLDEAALNSNFVKNSIKVDNIDKISEAAKKPDKFAKETEIKEESIKKLIIDNENEIPKVIKENVQNEIETKNPRNSEIIVQKNNSDSPEENIKSTKEANKESKNVENKSQSQEDDESFESPGEFKSYSVNQFRVETKLLSILELRQKVEQMYNPTLRKLLSKLVFVGCINETSALIQSGVGLYFCDTKRLVEELFYEIMLYDFANFGESLLIKDVAMLGLEHEDAGWSEEIGEKTVLAERVQELLLEKADMLRQYFSINIDKKGQIRGLPILLENHFPNQGGLPMYLLRLATEVNWSKEKACFRDICRETAQYYSQIDTSESNWKHKVEHILYAAIKDSLLPPKFFAENGTIYEVTTLPDLYRIFERC</sequence>
<feature type="region of interest" description="Disordered" evidence="6">
    <location>
        <begin position="391"/>
        <end position="415"/>
    </location>
</feature>
<dbReference type="Gene3D" id="3.30.565.10">
    <property type="entry name" value="Histidine kinase-like ATPase, C-terminal domain"/>
    <property type="match status" value="1"/>
</dbReference>
<protein>
    <recommendedName>
        <fullName evidence="7">DNA mismatch repair protein S5 domain-containing protein</fullName>
    </recommendedName>
</protein>
<evidence type="ECO:0000256" key="6">
    <source>
        <dbReference type="SAM" id="MobiDB-lite"/>
    </source>
</evidence>
<dbReference type="FunFam" id="3.30.230.10:FF:000014">
    <property type="entry name" value="DNA mismatch repair protein Mlh1"/>
    <property type="match status" value="1"/>
</dbReference>
<dbReference type="PROSITE" id="PS00058">
    <property type="entry name" value="DNA_MISMATCH_REPAIR_1"/>
    <property type="match status" value="1"/>
</dbReference>
<dbReference type="Pfam" id="PF01119">
    <property type="entry name" value="DNA_mis_repair"/>
    <property type="match status" value="1"/>
</dbReference>
<dbReference type="GO" id="GO:0005634">
    <property type="term" value="C:nucleus"/>
    <property type="evidence" value="ECO:0007669"/>
    <property type="project" value="UniProtKB-SubCell"/>
</dbReference>
<comment type="subcellular location">
    <subcellularLocation>
        <location evidence="1">Nucleus</location>
    </subcellularLocation>
</comment>
<keyword evidence="5" id="KW-0539">Nucleus</keyword>
<reference evidence="8 9" key="1">
    <citation type="journal article" date="2024" name="bioRxiv">
        <title>A reference genome for Trichogramma kaykai: A tiny desert-dwelling parasitoid wasp with competing sex-ratio distorters.</title>
        <authorList>
            <person name="Culotta J."/>
            <person name="Lindsey A.R."/>
        </authorList>
    </citation>
    <scope>NUCLEOTIDE SEQUENCE [LARGE SCALE GENOMIC DNA]</scope>
    <source>
        <strain evidence="8 9">KSX58</strain>
    </source>
</reference>
<evidence type="ECO:0000313" key="8">
    <source>
        <dbReference type="EMBL" id="KAL3387677.1"/>
    </source>
</evidence>
<dbReference type="InterPro" id="IPR036890">
    <property type="entry name" value="HATPase_C_sf"/>
</dbReference>
<dbReference type="InterPro" id="IPR032189">
    <property type="entry name" value="Mlh1_C"/>
</dbReference>
<dbReference type="NCBIfam" id="TIGR00585">
    <property type="entry name" value="mutl"/>
    <property type="match status" value="1"/>
</dbReference>
<comment type="similarity">
    <text evidence="2">Belongs to the DNA mismatch repair MutL/HexB family.</text>
</comment>
<dbReference type="InterPro" id="IPR038973">
    <property type="entry name" value="MutL/Mlh/Pms-like"/>
</dbReference>
<dbReference type="InterPro" id="IPR013507">
    <property type="entry name" value="DNA_mismatch_S5_2-like"/>
</dbReference>
<feature type="region of interest" description="Disordered" evidence="6">
    <location>
        <begin position="524"/>
        <end position="574"/>
    </location>
</feature>
<dbReference type="Proteomes" id="UP001627154">
    <property type="component" value="Unassembled WGS sequence"/>
</dbReference>
<dbReference type="Gene3D" id="3.30.230.10">
    <property type="match status" value="1"/>
</dbReference>
<evidence type="ECO:0000256" key="4">
    <source>
        <dbReference type="ARBA" id="ARBA00023204"/>
    </source>
</evidence>
<evidence type="ECO:0000256" key="5">
    <source>
        <dbReference type="ARBA" id="ARBA00023242"/>
    </source>
</evidence>
<organism evidence="8 9">
    <name type="scientific">Trichogramma kaykai</name>
    <dbReference type="NCBI Taxonomy" id="54128"/>
    <lineage>
        <taxon>Eukaryota</taxon>
        <taxon>Metazoa</taxon>
        <taxon>Ecdysozoa</taxon>
        <taxon>Arthropoda</taxon>
        <taxon>Hexapoda</taxon>
        <taxon>Insecta</taxon>
        <taxon>Pterygota</taxon>
        <taxon>Neoptera</taxon>
        <taxon>Endopterygota</taxon>
        <taxon>Hymenoptera</taxon>
        <taxon>Apocrita</taxon>
        <taxon>Proctotrupomorpha</taxon>
        <taxon>Chalcidoidea</taxon>
        <taxon>Trichogrammatidae</taxon>
        <taxon>Trichogramma</taxon>
    </lineage>
</organism>
<dbReference type="InterPro" id="IPR002099">
    <property type="entry name" value="MutL/Mlh/PMS"/>
</dbReference>
<dbReference type="SUPFAM" id="SSF54211">
    <property type="entry name" value="Ribosomal protein S5 domain 2-like"/>
    <property type="match status" value="1"/>
</dbReference>
<evidence type="ECO:0000256" key="2">
    <source>
        <dbReference type="ARBA" id="ARBA00006082"/>
    </source>
</evidence>
<dbReference type="EMBL" id="JBJJXI010000136">
    <property type="protein sequence ID" value="KAL3387677.1"/>
    <property type="molecule type" value="Genomic_DNA"/>
</dbReference>
<dbReference type="SUPFAM" id="SSF55874">
    <property type="entry name" value="ATPase domain of HSP90 chaperone/DNA topoisomerase II/histidine kinase"/>
    <property type="match status" value="1"/>
</dbReference>
<keyword evidence="9" id="KW-1185">Reference proteome</keyword>
<dbReference type="CDD" id="cd16926">
    <property type="entry name" value="HATPase_MutL-MLH-PMS-like"/>
    <property type="match status" value="1"/>
</dbReference>
<dbReference type="SMART" id="SM01340">
    <property type="entry name" value="DNA_mis_repair"/>
    <property type="match status" value="1"/>
</dbReference>
<feature type="domain" description="DNA mismatch repair protein S5" evidence="7">
    <location>
        <begin position="215"/>
        <end position="334"/>
    </location>
</feature>
<accession>A0ABD2W3W1</accession>
<evidence type="ECO:0000256" key="3">
    <source>
        <dbReference type="ARBA" id="ARBA00022763"/>
    </source>
</evidence>
<evidence type="ECO:0000259" key="7">
    <source>
        <dbReference type="SMART" id="SM01340"/>
    </source>
</evidence>
<comment type="caution">
    <text evidence="8">The sequence shown here is derived from an EMBL/GenBank/DDBJ whole genome shotgun (WGS) entry which is preliminary data.</text>
</comment>
<evidence type="ECO:0000256" key="1">
    <source>
        <dbReference type="ARBA" id="ARBA00004123"/>
    </source>
</evidence>
<keyword evidence="4" id="KW-0234">DNA repair</keyword>
<gene>
    <name evidence="8" type="ORF">TKK_016801</name>
</gene>
<dbReference type="GO" id="GO:0006281">
    <property type="term" value="P:DNA repair"/>
    <property type="evidence" value="ECO:0007669"/>
    <property type="project" value="UniProtKB-KW"/>
</dbReference>
<proteinExistence type="inferred from homology"/>
<dbReference type="PANTHER" id="PTHR10073">
    <property type="entry name" value="DNA MISMATCH REPAIR PROTEIN MLH, PMS, MUTL"/>
    <property type="match status" value="1"/>
</dbReference>
<dbReference type="Pfam" id="PF13589">
    <property type="entry name" value="HATPase_c_3"/>
    <property type="match status" value="1"/>
</dbReference>
<name>A0ABD2W3W1_9HYME</name>
<evidence type="ECO:0000313" key="9">
    <source>
        <dbReference type="Proteomes" id="UP001627154"/>
    </source>
</evidence>
<dbReference type="InterPro" id="IPR020568">
    <property type="entry name" value="Ribosomal_Su5_D2-typ_SF"/>
</dbReference>
<feature type="compositionally biased region" description="Low complexity" evidence="6">
    <location>
        <begin position="391"/>
        <end position="400"/>
    </location>
</feature>
<dbReference type="PANTHER" id="PTHR10073:SF12">
    <property type="entry name" value="DNA MISMATCH REPAIR PROTEIN MLH1"/>
    <property type="match status" value="1"/>
</dbReference>
<keyword evidence="3" id="KW-0227">DNA damage</keyword>
<dbReference type="Pfam" id="PF16413">
    <property type="entry name" value="Mlh1_C"/>
    <property type="match status" value="1"/>
</dbReference>
<dbReference type="InterPro" id="IPR014721">
    <property type="entry name" value="Ribsml_uS5_D2-typ_fold_subgr"/>
</dbReference>
<dbReference type="FunFam" id="3.30.565.10:FF:000109">
    <property type="entry name" value="Related to MLH1-DNA mismatch repair protein"/>
    <property type="match status" value="1"/>
</dbReference>
<dbReference type="AlphaFoldDB" id="A0ABD2W3W1"/>